<evidence type="ECO:0000313" key="3">
    <source>
        <dbReference type="EMBL" id="KAF9778693.1"/>
    </source>
</evidence>
<evidence type="ECO:0000256" key="1">
    <source>
        <dbReference type="SAM" id="MobiDB-lite"/>
    </source>
</evidence>
<feature type="region of interest" description="Disordered" evidence="1">
    <location>
        <begin position="188"/>
        <end position="208"/>
    </location>
</feature>
<proteinExistence type="predicted"/>
<dbReference type="Proteomes" id="UP000736335">
    <property type="component" value="Unassembled WGS sequence"/>
</dbReference>
<keyword evidence="4" id="KW-1185">Reference proteome</keyword>
<comment type="caution">
    <text evidence="3">The sequence shown here is derived from an EMBL/GenBank/DDBJ whole genome shotgun (WGS) entry which is preliminary data.</text>
</comment>
<gene>
    <name evidence="3" type="ORF">BJ322DRAFT_1114033</name>
</gene>
<sequence length="263" mass="28606">MLPSSRNDPDAQDDLNPFRNPQMVQTNPITLVAPRPGYATNISALTLNHPSPVATPVGRLHGDVFDRGSPAIAVPQTPHPLQPPSTPIAPVFARPSKASTVKFTQEQPIMRGEMEETLLPKRGAHGDQFWRRFSMVAKVENNKPSTWLVETSVGQSRFSRWVWVCAIFLVLAIVGASTLGWYMSKNSPSNGTPTAVGGKDNEQPVPTTTSSIVVGNLGGSTRFHVSPTLTIANRAHEPSFTGLKILGLRPGHKRLRRGATHFQ</sequence>
<name>A0A9P6L156_9AGAM</name>
<keyword evidence="2" id="KW-1133">Transmembrane helix</keyword>
<evidence type="ECO:0008006" key="5">
    <source>
        <dbReference type="Google" id="ProtNLM"/>
    </source>
</evidence>
<reference evidence="3" key="2">
    <citation type="submission" date="2020-11" db="EMBL/GenBank/DDBJ databases">
        <authorList>
            <consortium name="DOE Joint Genome Institute"/>
            <person name="Kuo A."/>
            <person name="Miyauchi S."/>
            <person name="Kiss E."/>
            <person name="Drula E."/>
            <person name="Kohler A."/>
            <person name="Sanchez-Garcia M."/>
            <person name="Andreopoulos B."/>
            <person name="Barry K.W."/>
            <person name="Bonito G."/>
            <person name="Buee M."/>
            <person name="Carver A."/>
            <person name="Chen C."/>
            <person name="Cichocki N."/>
            <person name="Clum A."/>
            <person name="Culley D."/>
            <person name="Crous P.W."/>
            <person name="Fauchery L."/>
            <person name="Girlanda M."/>
            <person name="Hayes R."/>
            <person name="Keri Z."/>
            <person name="Labutti K."/>
            <person name="Lipzen A."/>
            <person name="Lombard V."/>
            <person name="Magnuson J."/>
            <person name="Maillard F."/>
            <person name="Morin E."/>
            <person name="Murat C."/>
            <person name="Nolan M."/>
            <person name="Ohm R."/>
            <person name="Pangilinan J."/>
            <person name="Pereira M."/>
            <person name="Perotto S."/>
            <person name="Peter M."/>
            <person name="Riley R."/>
            <person name="Sitrit Y."/>
            <person name="Stielow B."/>
            <person name="Szollosi G."/>
            <person name="Zifcakova L."/>
            <person name="Stursova M."/>
            <person name="Spatafora J.W."/>
            <person name="Tedersoo L."/>
            <person name="Vaario L.-M."/>
            <person name="Yamada A."/>
            <person name="Yan M."/>
            <person name="Wang P."/>
            <person name="Xu J."/>
            <person name="Bruns T."/>
            <person name="Baldrian P."/>
            <person name="Vilgalys R."/>
            <person name="Henrissat B."/>
            <person name="Grigoriev I.V."/>
            <person name="Hibbett D."/>
            <person name="Nagy L.G."/>
            <person name="Martin F.M."/>
        </authorList>
    </citation>
    <scope>NUCLEOTIDE SEQUENCE</scope>
    <source>
        <strain evidence="3">UH-Tt-Lm1</strain>
    </source>
</reference>
<dbReference type="EMBL" id="WIUZ02000022">
    <property type="protein sequence ID" value="KAF9778693.1"/>
    <property type="molecule type" value="Genomic_DNA"/>
</dbReference>
<protein>
    <recommendedName>
        <fullName evidence="5">Transmembrane protein</fullName>
    </recommendedName>
</protein>
<reference evidence="3" key="1">
    <citation type="journal article" date="2020" name="Nat. Commun.">
        <title>Large-scale genome sequencing of mycorrhizal fungi provides insights into the early evolution of symbiotic traits.</title>
        <authorList>
            <person name="Miyauchi S."/>
            <person name="Kiss E."/>
            <person name="Kuo A."/>
            <person name="Drula E."/>
            <person name="Kohler A."/>
            <person name="Sanchez-Garcia M."/>
            <person name="Morin E."/>
            <person name="Andreopoulos B."/>
            <person name="Barry K.W."/>
            <person name="Bonito G."/>
            <person name="Buee M."/>
            <person name="Carver A."/>
            <person name="Chen C."/>
            <person name="Cichocki N."/>
            <person name="Clum A."/>
            <person name="Culley D."/>
            <person name="Crous P.W."/>
            <person name="Fauchery L."/>
            <person name="Girlanda M."/>
            <person name="Hayes R.D."/>
            <person name="Keri Z."/>
            <person name="LaButti K."/>
            <person name="Lipzen A."/>
            <person name="Lombard V."/>
            <person name="Magnuson J."/>
            <person name="Maillard F."/>
            <person name="Murat C."/>
            <person name="Nolan M."/>
            <person name="Ohm R.A."/>
            <person name="Pangilinan J."/>
            <person name="Pereira M.F."/>
            <person name="Perotto S."/>
            <person name="Peter M."/>
            <person name="Pfister S."/>
            <person name="Riley R."/>
            <person name="Sitrit Y."/>
            <person name="Stielow J.B."/>
            <person name="Szollosi G."/>
            <person name="Zifcakova L."/>
            <person name="Stursova M."/>
            <person name="Spatafora J.W."/>
            <person name="Tedersoo L."/>
            <person name="Vaario L.M."/>
            <person name="Yamada A."/>
            <person name="Yan M."/>
            <person name="Wang P."/>
            <person name="Xu J."/>
            <person name="Bruns T."/>
            <person name="Baldrian P."/>
            <person name="Vilgalys R."/>
            <person name="Dunand C."/>
            <person name="Henrissat B."/>
            <person name="Grigoriev I.V."/>
            <person name="Hibbett D."/>
            <person name="Nagy L.G."/>
            <person name="Martin F.M."/>
        </authorList>
    </citation>
    <scope>NUCLEOTIDE SEQUENCE</scope>
    <source>
        <strain evidence="3">UH-Tt-Lm1</strain>
    </source>
</reference>
<keyword evidence="2" id="KW-0812">Transmembrane</keyword>
<feature type="transmembrane region" description="Helical" evidence="2">
    <location>
        <begin position="161"/>
        <end position="183"/>
    </location>
</feature>
<evidence type="ECO:0000256" key="2">
    <source>
        <dbReference type="SAM" id="Phobius"/>
    </source>
</evidence>
<organism evidence="3 4">
    <name type="scientific">Thelephora terrestris</name>
    <dbReference type="NCBI Taxonomy" id="56493"/>
    <lineage>
        <taxon>Eukaryota</taxon>
        <taxon>Fungi</taxon>
        <taxon>Dikarya</taxon>
        <taxon>Basidiomycota</taxon>
        <taxon>Agaricomycotina</taxon>
        <taxon>Agaricomycetes</taxon>
        <taxon>Thelephorales</taxon>
        <taxon>Thelephoraceae</taxon>
        <taxon>Thelephora</taxon>
    </lineage>
</organism>
<accession>A0A9P6L156</accession>
<evidence type="ECO:0000313" key="4">
    <source>
        <dbReference type="Proteomes" id="UP000736335"/>
    </source>
</evidence>
<dbReference type="OrthoDB" id="3261666at2759"/>
<feature type="region of interest" description="Disordered" evidence="1">
    <location>
        <begin position="1"/>
        <end position="22"/>
    </location>
</feature>
<keyword evidence="2" id="KW-0472">Membrane</keyword>
<dbReference type="AlphaFoldDB" id="A0A9P6L156"/>